<reference evidence="2 3" key="1">
    <citation type="submission" date="2012-06" db="EMBL/GenBank/DDBJ databases">
        <title>Finished chromosome of genome of Crinalium epipsammum PCC 9333.</title>
        <authorList>
            <consortium name="US DOE Joint Genome Institute"/>
            <person name="Gugger M."/>
            <person name="Coursin T."/>
            <person name="Rippka R."/>
            <person name="Tandeau De Marsac N."/>
            <person name="Huntemann M."/>
            <person name="Wei C.-L."/>
            <person name="Han J."/>
            <person name="Detter J.C."/>
            <person name="Han C."/>
            <person name="Tapia R."/>
            <person name="Davenport K."/>
            <person name="Daligault H."/>
            <person name="Erkkila T."/>
            <person name="Gu W."/>
            <person name="Munk A.C.C."/>
            <person name="Teshima H."/>
            <person name="Xu Y."/>
            <person name="Chain P."/>
            <person name="Chen A."/>
            <person name="Krypides N."/>
            <person name="Mavromatis K."/>
            <person name="Markowitz V."/>
            <person name="Szeto E."/>
            <person name="Ivanova N."/>
            <person name="Mikhailova N."/>
            <person name="Ovchinnikova G."/>
            <person name="Pagani I."/>
            <person name="Pati A."/>
            <person name="Goodwin L."/>
            <person name="Peters L."/>
            <person name="Pitluck S."/>
            <person name="Woyke T."/>
            <person name="Kerfeld C."/>
        </authorList>
    </citation>
    <scope>NUCLEOTIDE SEQUENCE [LARGE SCALE GENOMIC DNA]</scope>
    <source>
        <strain evidence="2 3">PCC 9333</strain>
    </source>
</reference>
<proteinExistence type="predicted"/>
<dbReference type="EMBL" id="CP003620">
    <property type="protein sequence ID" value="AFZ13036.1"/>
    <property type="molecule type" value="Genomic_DNA"/>
</dbReference>
<dbReference type="RefSeq" id="WP_015203152.1">
    <property type="nucleotide sequence ID" value="NC_019753.1"/>
</dbReference>
<dbReference type="Proteomes" id="UP000010472">
    <property type="component" value="Chromosome"/>
</dbReference>
<feature type="signal peptide" evidence="1">
    <location>
        <begin position="1"/>
        <end position="23"/>
    </location>
</feature>
<protein>
    <submittedName>
        <fullName evidence="2">Uncharacterized protein</fullName>
    </submittedName>
</protein>
<evidence type="ECO:0000313" key="3">
    <source>
        <dbReference type="Proteomes" id="UP000010472"/>
    </source>
</evidence>
<organism evidence="2 3">
    <name type="scientific">Crinalium epipsammum PCC 9333</name>
    <dbReference type="NCBI Taxonomy" id="1173022"/>
    <lineage>
        <taxon>Bacteria</taxon>
        <taxon>Bacillati</taxon>
        <taxon>Cyanobacteriota</taxon>
        <taxon>Cyanophyceae</taxon>
        <taxon>Gomontiellales</taxon>
        <taxon>Gomontiellaceae</taxon>
        <taxon>Crinalium</taxon>
    </lineage>
</organism>
<feature type="chain" id="PRO_5003937117" evidence="1">
    <location>
        <begin position="24"/>
        <end position="112"/>
    </location>
</feature>
<keyword evidence="1" id="KW-0732">Signal</keyword>
<dbReference type="HOGENOM" id="CLU_2141729_0_0_3"/>
<dbReference type="STRING" id="1173022.Cri9333_2161"/>
<sequence length="112" mass="12256">MVSQFIVLILSILLICSSTFLGAEGVQAKPVVEHPNQRSEVNFDPKTLFSDKSLLKDIEALEPSSAGNFGLTKFEADNSTFIEDGYKSGKRVGYKIGKAVKDYACNKSDMNC</sequence>
<gene>
    <name evidence="2" type="ORF">Cri9333_2161</name>
</gene>
<keyword evidence="3" id="KW-1185">Reference proteome</keyword>
<evidence type="ECO:0000256" key="1">
    <source>
        <dbReference type="SAM" id="SignalP"/>
    </source>
</evidence>
<dbReference type="AlphaFoldDB" id="K9VYL3"/>
<name>K9VYL3_9CYAN</name>
<accession>K9VYL3</accession>
<evidence type="ECO:0000313" key="2">
    <source>
        <dbReference type="EMBL" id="AFZ13036.1"/>
    </source>
</evidence>
<dbReference type="KEGG" id="cep:Cri9333_2161"/>